<dbReference type="PANTHER" id="PTHR22550:SF5">
    <property type="entry name" value="LEUCINE ZIPPER PROTEIN 4"/>
    <property type="match status" value="1"/>
</dbReference>
<comment type="similarity">
    <text evidence="1">Belongs to the GerABKA family.</text>
</comment>
<accession>A0ABU9DNU0</accession>
<dbReference type="InterPro" id="IPR004995">
    <property type="entry name" value="Spore_Ger"/>
</dbReference>
<reference evidence="5 6" key="1">
    <citation type="submission" date="2024-04" db="EMBL/GenBank/DDBJ databases">
        <title>draft genome sequnece of Paenibacillus filicis.</title>
        <authorList>
            <person name="Kim D.-U."/>
        </authorList>
    </citation>
    <scope>NUCLEOTIDE SEQUENCE [LARGE SCALE GENOMIC DNA]</scope>
    <source>
        <strain evidence="5 6">KACC14197</strain>
    </source>
</reference>
<dbReference type="Proteomes" id="UP001469365">
    <property type="component" value="Unassembled WGS sequence"/>
</dbReference>
<evidence type="ECO:0000256" key="1">
    <source>
        <dbReference type="ARBA" id="ARBA00005278"/>
    </source>
</evidence>
<sequence>MWTMITSFMPGWSVLIQGLFILLVPVVIKQTVDWIRASEGKVSRRGKQLARARRKETDALASPDKSGAGRVVLSSKQDEKREDHEIDPQGMTYSGRFYEDLQLFKEISRDMSDVNVRELRIGSLEIRAALLFVDGLTDKDSMDRNILKPLMYAARPFEGMAAPPDEEELGRMIVQQIVQVSEIGFTSDPVLSLQKVLFGSAVLMVDGMKRALVLGTSKGLTRNAEEPISEALLRGPRIGFNETLSDNTAMLRRHGEQTQLAMISFTVGKRIKKELVLTYIRDIANEDLIEEIKRRIGTIDIDDVQESGYVEQLIEDNFLSPFQQIQNTERPDRVMAALLEGRAAILLDGTPFALIMPVTFGMLLQSPEDYFDRWIAGSLLRTLRFFAATISLFAPALYISFLSFHPGLIPTKLVISIVSSRQGVPFPVLIEALIMELSLEVLREAGLRLPKPIGPAMGIVGGLIIGQAAVEAGIVSPILVIVVAVTAISSFAMPMYSAGITLRLLRFGAMFFAAVFGLYGVILFFLLLCSHLIKLRSFGLPYLSLAVPDRMRDWKDFMIRLPLQMLRRRPSLLDPKDPIRKG</sequence>
<dbReference type="Pfam" id="PF03323">
    <property type="entry name" value="GerA"/>
    <property type="match status" value="1"/>
</dbReference>
<evidence type="ECO:0000256" key="2">
    <source>
        <dbReference type="ARBA" id="ARBA00023136"/>
    </source>
</evidence>
<feature type="transmembrane region" description="Helical" evidence="4">
    <location>
        <begin position="476"/>
        <end position="496"/>
    </location>
</feature>
<evidence type="ECO:0000313" key="5">
    <source>
        <dbReference type="EMBL" id="MEK8130535.1"/>
    </source>
</evidence>
<keyword evidence="6" id="KW-1185">Reference proteome</keyword>
<keyword evidence="2 4" id="KW-0472">Membrane</keyword>
<dbReference type="PIRSF" id="PIRSF005690">
    <property type="entry name" value="GerBA"/>
    <property type="match status" value="1"/>
</dbReference>
<organism evidence="5 6">
    <name type="scientific">Paenibacillus filicis</name>
    <dbReference type="NCBI Taxonomy" id="669464"/>
    <lineage>
        <taxon>Bacteria</taxon>
        <taxon>Bacillati</taxon>
        <taxon>Bacillota</taxon>
        <taxon>Bacilli</taxon>
        <taxon>Bacillales</taxon>
        <taxon>Paenibacillaceae</taxon>
        <taxon>Paenibacillus</taxon>
    </lineage>
</organism>
<evidence type="ECO:0000256" key="3">
    <source>
        <dbReference type="SAM" id="MobiDB-lite"/>
    </source>
</evidence>
<dbReference type="PANTHER" id="PTHR22550">
    <property type="entry name" value="SPORE GERMINATION PROTEIN"/>
    <property type="match status" value="1"/>
</dbReference>
<feature type="transmembrane region" description="Helical" evidence="4">
    <location>
        <begin position="343"/>
        <end position="364"/>
    </location>
</feature>
<feature type="transmembrane region" description="Helical" evidence="4">
    <location>
        <begin position="385"/>
        <end position="404"/>
    </location>
</feature>
<proteinExistence type="inferred from homology"/>
<dbReference type="InterPro" id="IPR050768">
    <property type="entry name" value="UPF0353/GerABKA_families"/>
</dbReference>
<evidence type="ECO:0000256" key="4">
    <source>
        <dbReference type="SAM" id="Phobius"/>
    </source>
</evidence>
<keyword evidence="4" id="KW-0812">Transmembrane</keyword>
<keyword evidence="4" id="KW-1133">Transmembrane helix</keyword>
<feature type="compositionally biased region" description="Basic and acidic residues" evidence="3">
    <location>
        <begin position="76"/>
        <end position="87"/>
    </location>
</feature>
<gene>
    <name evidence="5" type="ORF">WMW72_21755</name>
</gene>
<dbReference type="EMBL" id="JBBPCC010000015">
    <property type="protein sequence ID" value="MEK8130535.1"/>
    <property type="molecule type" value="Genomic_DNA"/>
</dbReference>
<dbReference type="RefSeq" id="WP_341417672.1">
    <property type="nucleotide sequence ID" value="NZ_JBBPCC010000015.1"/>
</dbReference>
<comment type="caution">
    <text evidence="5">The sequence shown here is derived from an EMBL/GenBank/DDBJ whole genome shotgun (WGS) entry which is preliminary data.</text>
</comment>
<protein>
    <submittedName>
        <fullName evidence="5">Spore germination protein</fullName>
    </submittedName>
</protein>
<feature type="region of interest" description="Disordered" evidence="3">
    <location>
        <begin position="46"/>
        <end position="89"/>
    </location>
</feature>
<evidence type="ECO:0000313" key="6">
    <source>
        <dbReference type="Proteomes" id="UP001469365"/>
    </source>
</evidence>
<name>A0ABU9DNU0_9BACL</name>
<feature type="transmembrane region" description="Helical" evidence="4">
    <location>
        <begin position="508"/>
        <end position="533"/>
    </location>
</feature>